<gene>
    <name evidence="5" type="ORF">PQR62_07420</name>
</gene>
<organism evidence="5 6">
    <name type="scientific">Herbaspirillum lusitanum</name>
    <dbReference type="NCBI Taxonomy" id="213312"/>
    <lineage>
        <taxon>Bacteria</taxon>
        <taxon>Pseudomonadati</taxon>
        <taxon>Pseudomonadota</taxon>
        <taxon>Betaproteobacteria</taxon>
        <taxon>Burkholderiales</taxon>
        <taxon>Oxalobacteraceae</taxon>
        <taxon>Herbaspirillum</taxon>
    </lineage>
</organism>
<evidence type="ECO:0000256" key="1">
    <source>
        <dbReference type="ARBA" id="ARBA00023015"/>
    </source>
</evidence>
<keyword evidence="2" id="KW-0238">DNA-binding</keyword>
<dbReference type="CDD" id="cd06124">
    <property type="entry name" value="cupin_NimR-like_N"/>
    <property type="match status" value="1"/>
</dbReference>
<comment type="caution">
    <text evidence="5">The sequence shown here is derived from an EMBL/GenBank/DDBJ whole genome shotgun (WGS) entry which is preliminary data.</text>
</comment>
<evidence type="ECO:0000259" key="4">
    <source>
        <dbReference type="PROSITE" id="PS01124"/>
    </source>
</evidence>
<reference evidence="5 6" key="1">
    <citation type="journal article" date="2024" name="Chem. Sci.">
        <title>Discovery of megapolipeptins by genome mining of a Burkholderiales bacteria collection.</title>
        <authorList>
            <person name="Paulo B.S."/>
            <person name="Recchia M.J.J."/>
            <person name="Lee S."/>
            <person name="Fergusson C.H."/>
            <person name="Romanowski S.B."/>
            <person name="Hernandez A."/>
            <person name="Krull N."/>
            <person name="Liu D.Y."/>
            <person name="Cavanagh H."/>
            <person name="Bos A."/>
            <person name="Gray C.A."/>
            <person name="Murphy B.T."/>
            <person name="Linington R.G."/>
            <person name="Eustaquio A.S."/>
        </authorList>
    </citation>
    <scope>NUCLEOTIDE SEQUENCE [LARGE SCALE GENOMIC DNA]</scope>
    <source>
        <strain evidence="5 6">RL21-008-BIB-A</strain>
    </source>
</reference>
<dbReference type="InterPro" id="IPR018060">
    <property type="entry name" value="HTH_AraC"/>
</dbReference>
<dbReference type="PROSITE" id="PS01124">
    <property type="entry name" value="HTH_ARAC_FAMILY_2"/>
    <property type="match status" value="1"/>
</dbReference>
<evidence type="ECO:0000256" key="2">
    <source>
        <dbReference type="ARBA" id="ARBA00023125"/>
    </source>
</evidence>
<dbReference type="RefSeq" id="WP_408156366.1">
    <property type="nucleotide sequence ID" value="NZ_JAQQFM010000003.1"/>
</dbReference>
<dbReference type="Gene3D" id="2.60.120.10">
    <property type="entry name" value="Jelly Rolls"/>
    <property type="match status" value="1"/>
</dbReference>
<dbReference type="Pfam" id="PF12833">
    <property type="entry name" value="HTH_18"/>
    <property type="match status" value="1"/>
</dbReference>
<keyword evidence="3" id="KW-0804">Transcription</keyword>
<dbReference type="InterPro" id="IPR009057">
    <property type="entry name" value="Homeodomain-like_sf"/>
</dbReference>
<evidence type="ECO:0000313" key="6">
    <source>
        <dbReference type="Proteomes" id="UP001629246"/>
    </source>
</evidence>
<dbReference type="SUPFAM" id="SSF51182">
    <property type="entry name" value="RmlC-like cupins"/>
    <property type="match status" value="1"/>
</dbReference>
<dbReference type="EMBL" id="JAQQFM010000003">
    <property type="protein sequence ID" value="MFL9924087.1"/>
    <property type="molecule type" value="Genomic_DNA"/>
</dbReference>
<dbReference type="Proteomes" id="UP001629246">
    <property type="component" value="Unassembled WGS sequence"/>
</dbReference>
<name>A0ABW9A7Z2_9BURK</name>
<keyword evidence="6" id="KW-1185">Reference proteome</keyword>
<dbReference type="InterPro" id="IPR014710">
    <property type="entry name" value="RmlC-like_jellyroll"/>
</dbReference>
<evidence type="ECO:0000256" key="3">
    <source>
        <dbReference type="ARBA" id="ARBA00023163"/>
    </source>
</evidence>
<proteinExistence type="predicted"/>
<accession>A0ABW9A7Z2</accession>
<dbReference type="PANTHER" id="PTHR11019:SF199">
    <property type="entry name" value="HTH-TYPE TRANSCRIPTIONAL REGULATOR NIMR"/>
    <property type="match status" value="1"/>
</dbReference>
<dbReference type="PRINTS" id="PR00032">
    <property type="entry name" value="HTHARAC"/>
</dbReference>
<dbReference type="InterPro" id="IPR011051">
    <property type="entry name" value="RmlC_Cupin_sf"/>
</dbReference>
<sequence length="281" mass="31063">MPVLNEFSDAGEWMDPDLVPRPVVSFGASGTVTASVLEEQARFYSDRKEMDFHRHRKGQLLLALRGILSCEVQGGFWIVPPQSAIWIPCETLHKITAAGTVECYVVFITPEAASTLPPACCTVVATPLLRELLIRSASFPLLYPEGGMESHLATLILDEIAMAPTGNLHLPMPTDARLRKIVDLIMENPADRGTTQTWARRVGLSERTLARLLTQETGMSFGRWRQQFHLMLAVKWLGSGSAVQQVADDLGYESAGSFVTMFRKALGTSPARYMAQRKRSS</sequence>
<protein>
    <submittedName>
        <fullName evidence="5">Helix-turn-helix transcriptional regulator</fullName>
    </submittedName>
</protein>
<dbReference type="InterPro" id="IPR020449">
    <property type="entry name" value="Tscrpt_reg_AraC-type_HTH"/>
</dbReference>
<dbReference type="Gene3D" id="1.10.10.60">
    <property type="entry name" value="Homeodomain-like"/>
    <property type="match status" value="1"/>
</dbReference>
<feature type="domain" description="HTH araC/xylS-type" evidence="4">
    <location>
        <begin position="179"/>
        <end position="276"/>
    </location>
</feature>
<evidence type="ECO:0000313" key="5">
    <source>
        <dbReference type="EMBL" id="MFL9924087.1"/>
    </source>
</evidence>
<dbReference type="SMART" id="SM00342">
    <property type="entry name" value="HTH_ARAC"/>
    <property type="match status" value="1"/>
</dbReference>
<dbReference type="SUPFAM" id="SSF46689">
    <property type="entry name" value="Homeodomain-like"/>
    <property type="match status" value="1"/>
</dbReference>
<dbReference type="PANTHER" id="PTHR11019">
    <property type="entry name" value="HTH-TYPE TRANSCRIPTIONAL REGULATOR NIMR"/>
    <property type="match status" value="1"/>
</dbReference>
<keyword evidence="1" id="KW-0805">Transcription regulation</keyword>